<dbReference type="Gene3D" id="3.90.226.10">
    <property type="entry name" value="2-enoyl-CoA Hydratase, Chain A, domain 1"/>
    <property type="match status" value="1"/>
</dbReference>
<gene>
    <name evidence="5" type="ORF">GCM10009104_08550</name>
</gene>
<dbReference type="InterPro" id="IPR014748">
    <property type="entry name" value="Enoyl-CoA_hydra_C"/>
</dbReference>
<keyword evidence="6" id="KW-1185">Reference proteome</keyword>
<sequence>MGIETIIHDNTLLEIRLSRPGKKNALTLDMYSGLIEQLDAAAASEEINVVMLSGAGDSFCAGNDIADFLAGGDNPDSLSDVVRFLHTLVDFPKPLLAAVQGDAVGIGTTMLLHCDLVIAADDLRCYLPFTRLGLVPEGGSSLLLPGVLGQRKTFELLIEGNPFDAQCAQDAGIVNQIVPREQLEQTALKRAHALSQLPTEALKLSKQLVRDLQREQLHTVIDQEAKLFAERLASSEARVAFSNFLKAG</sequence>
<comment type="caution">
    <text evidence="5">The sequence shown here is derived from an EMBL/GenBank/DDBJ whole genome shotgun (WGS) entry which is preliminary data.</text>
</comment>
<dbReference type="RefSeq" id="WP_343802799.1">
    <property type="nucleotide sequence ID" value="NZ_BAAAET010000001.1"/>
</dbReference>
<protein>
    <submittedName>
        <fullName evidence="5">Enoyl-CoA hydratase-related protein</fullName>
    </submittedName>
</protein>
<dbReference type="CDD" id="cd06558">
    <property type="entry name" value="crotonase-like"/>
    <property type="match status" value="1"/>
</dbReference>
<evidence type="ECO:0000256" key="1">
    <source>
        <dbReference type="ARBA" id="ARBA00004275"/>
    </source>
</evidence>
<evidence type="ECO:0000313" key="6">
    <source>
        <dbReference type="Proteomes" id="UP001499915"/>
    </source>
</evidence>
<dbReference type="PANTHER" id="PTHR43684">
    <property type="match status" value="1"/>
</dbReference>
<dbReference type="PANTHER" id="PTHR43684:SF1">
    <property type="entry name" value="ENOYL-COA DELTA ISOMERASE 2"/>
    <property type="match status" value="1"/>
</dbReference>
<dbReference type="PROSITE" id="PS00732">
    <property type="entry name" value="RIBOSOMAL_S16"/>
    <property type="match status" value="1"/>
</dbReference>
<dbReference type="SUPFAM" id="SSF52096">
    <property type="entry name" value="ClpP/crotonase"/>
    <property type="match status" value="1"/>
</dbReference>
<dbReference type="InterPro" id="IPR051053">
    <property type="entry name" value="ECH/Chromodomain_protein"/>
</dbReference>
<proteinExistence type="inferred from homology"/>
<keyword evidence="3" id="KW-0576">Peroxisome</keyword>
<reference evidence="6" key="1">
    <citation type="journal article" date="2019" name="Int. J. Syst. Evol. Microbiol.">
        <title>The Global Catalogue of Microorganisms (GCM) 10K type strain sequencing project: providing services to taxonomists for standard genome sequencing and annotation.</title>
        <authorList>
            <consortium name="The Broad Institute Genomics Platform"/>
            <consortium name="The Broad Institute Genome Sequencing Center for Infectious Disease"/>
            <person name="Wu L."/>
            <person name="Ma J."/>
        </authorList>
    </citation>
    <scope>NUCLEOTIDE SEQUENCE [LARGE SCALE GENOMIC DNA]</scope>
    <source>
        <strain evidence="6">JCM 15134</strain>
    </source>
</reference>
<dbReference type="InterPro" id="IPR001753">
    <property type="entry name" value="Enoyl-CoA_hydra/iso"/>
</dbReference>
<name>A0ABP3TDG6_9GAMM</name>
<comment type="similarity">
    <text evidence="2">Belongs to the enoyl-CoA hydratase/isomerase family.</text>
</comment>
<dbReference type="EMBL" id="BAAAET010000001">
    <property type="protein sequence ID" value="GAA0685278.1"/>
    <property type="molecule type" value="Genomic_DNA"/>
</dbReference>
<dbReference type="Proteomes" id="UP001499915">
    <property type="component" value="Unassembled WGS sequence"/>
</dbReference>
<keyword evidence="4" id="KW-0413">Isomerase</keyword>
<dbReference type="InterPro" id="IPR020592">
    <property type="entry name" value="Ribosomal_bS16_CS"/>
</dbReference>
<evidence type="ECO:0000256" key="4">
    <source>
        <dbReference type="ARBA" id="ARBA00023235"/>
    </source>
</evidence>
<accession>A0ABP3TDG6</accession>
<evidence type="ECO:0000313" key="5">
    <source>
        <dbReference type="EMBL" id="GAA0685278.1"/>
    </source>
</evidence>
<evidence type="ECO:0000256" key="3">
    <source>
        <dbReference type="ARBA" id="ARBA00023140"/>
    </source>
</evidence>
<dbReference type="InterPro" id="IPR029045">
    <property type="entry name" value="ClpP/crotonase-like_dom_sf"/>
</dbReference>
<evidence type="ECO:0000256" key="2">
    <source>
        <dbReference type="ARBA" id="ARBA00005254"/>
    </source>
</evidence>
<dbReference type="Gene3D" id="1.10.12.10">
    <property type="entry name" value="Lyase 2-enoyl-coa Hydratase, Chain A, domain 2"/>
    <property type="match status" value="1"/>
</dbReference>
<organism evidence="5 6">
    <name type="scientific">Marinobacterium maritimum</name>
    <dbReference type="NCBI Taxonomy" id="500162"/>
    <lineage>
        <taxon>Bacteria</taxon>
        <taxon>Pseudomonadati</taxon>
        <taxon>Pseudomonadota</taxon>
        <taxon>Gammaproteobacteria</taxon>
        <taxon>Oceanospirillales</taxon>
        <taxon>Oceanospirillaceae</taxon>
        <taxon>Marinobacterium</taxon>
    </lineage>
</organism>
<dbReference type="Pfam" id="PF00378">
    <property type="entry name" value="ECH_1"/>
    <property type="match status" value="1"/>
</dbReference>
<comment type="subcellular location">
    <subcellularLocation>
        <location evidence="1">Peroxisome</location>
    </subcellularLocation>
</comment>